<organism evidence="5 6">
    <name type="scientific">Prorocentrum cordatum</name>
    <dbReference type="NCBI Taxonomy" id="2364126"/>
    <lineage>
        <taxon>Eukaryota</taxon>
        <taxon>Sar</taxon>
        <taxon>Alveolata</taxon>
        <taxon>Dinophyceae</taxon>
        <taxon>Prorocentrales</taxon>
        <taxon>Prorocentraceae</taxon>
        <taxon>Prorocentrum</taxon>
    </lineage>
</organism>
<evidence type="ECO:0000259" key="4">
    <source>
        <dbReference type="PROSITE" id="PS50102"/>
    </source>
</evidence>
<feature type="region of interest" description="Disordered" evidence="3">
    <location>
        <begin position="88"/>
        <end position="203"/>
    </location>
</feature>
<dbReference type="PROSITE" id="PS50102">
    <property type="entry name" value="RRM"/>
    <property type="match status" value="1"/>
</dbReference>
<evidence type="ECO:0000313" key="6">
    <source>
        <dbReference type="Proteomes" id="UP001189429"/>
    </source>
</evidence>
<feature type="compositionally biased region" description="Basic residues" evidence="3">
    <location>
        <begin position="148"/>
        <end position="203"/>
    </location>
</feature>
<keyword evidence="6" id="KW-1185">Reference proteome</keyword>
<reference evidence="5" key="1">
    <citation type="submission" date="2023-10" db="EMBL/GenBank/DDBJ databases">
        <authorList>
            <person name="Chen Y."/>
            <person name="Shah S."/>
            <person name="Dougan E. K."/>
            <person name="Thang M."/>
            <person name="Chan C."/>
        </authorList>
    </citation>
    <scope>NUCLEOTIDE SEQUENCE [LARGE SCALE GENOMIC DNA]</scope>
</reference>
<feature type="compositionally biased region" description="Low complexity" evidence="3">
    <location>
        <begin position="124"/>
        <end position="147"/>
    </location>
</feature>
<dbReference type="SUPFAM" id="SSF54928">
    <property type="entry name" value="RNA-binding domain, RBD"/>
    <property type="match status" value="1"/>
</dbReference>
<dbReference type="InterPro" id="IPR012677">
    <property type="entry name" value="Nucleotide-bd_a/b_plait_sf"/>
</dbReference>
<evidence type="ECO:0000256" key="2">
    <source>
        <dbReference type="PROSITE-ProRule" id="PRU00176"/>
    </source>
</evidence>
<feature type="domain" description="RRM" evidence="4">
    <location>
        <begin position="20"/>
        <end position="92"/>
    </location>
</feature>
<proteinExistence type="predicted"/>
<protein>
    <recommendedName>
        <fullName evidence="4">RRM domain-containing protein</fullName>
    </recommendedName>
</protein>
<dbReference type="Proteomes" id="UP001189429">
    <property type="component" value="Unassembled WGS sequence"/>
</dbReference>
<dbReference type="SMART" id="SM00360">
    <property type="entry name" value="RRM"/>
    <property type="match status" value="1"/>
</dbReference>
<dbReference type="InterPro" id="IPR000504">
    <property type="entry name" value="RRM_dom"/>
</dbReference>
<sequence length="203" mass="22466">MHTPGVTLGRRERNAGGQGTTICISGLSDREKKTTLQEALGDYGHIVRIEIPPGRRVAFVEYEEKRDATEAMTAMDGKKIGESSVTIRFADDRPPPGAQPRQPPRRAGEVLLDQRGVRREEQVVRQMQAEAEAAASRPGSRSSGRGRSSSRGRRRGGRRRSRGRSRRSGGGRPRRSSRARSRSSRGGSRRGGRRSRGRRRRSG</sequence>
<dbReference type="PANTHER" id="PTHR15481">
    <property type="entry name" value="RIBONUCLEIC ACID BINDING PROTEIN S1"/>
    <property type="match status" value="1"/>
</dbReference>
<dbReference type="EMBL" id="CAUYUJ010015127">
    <property type="protein sequence ID" value="CAK0850237.1"/>
    <property type="molecule type" value="Genomic_DNA"/>
</dbReference>
<keyword evidence="1 2" id="KW-0694">RNA-binding</keyword>
<dbReference type="InterPro" id="IPR035979">
    <property type="entry name" value="RBD_domain_sf"/>
</dbReference>
<dbReference type="CDD" id="cd00590">
    <property type="entry name" value="RRM_SF"/>
    <property type="match status" value="1"/>
</dbReference>
<evidence type="ECO:0000313" key="5">
    <source>
        <dbReference type="EMBL" id="CAK0850237.1"/>
    </source>
</evidence>
<accession>A0ABN9TVE2</accession>
<evidence type="ECO:0000256" key="3">
    <source>
        <dbReference type="SAM" id="MobiDB-lite"/>
    </source>
</evidence>
<evidence type="ECO:0000256" key="1">
    <source>
        <dbReference type="ARBA" id="ARBA00022884"/>
    </source>
</evidence>
<gene>
    <name evidence="5" type="ORF">PCOR1329_LOCUS42678</name>
</gene>
<comment type="caution">
    <text evidence="5">The sequence shown here is derived from an EMBL/GenBank/DDBJ whole genome shotgun (WGS) entry which is preliminary data.</text>
</comment>
<feature type="region of interest" description="Disordered" evidence="3">
    <location>
        <begin position="1"/>
        <end position="20"/>
    </location>
</feature>
<name>A0ABN9TVE2_9DINO</name>
<dbReference type="Pfam" id="PF00076">
    <property type="entry name" value="RRM_1"/>
    <property type="match status" value="1"/>
</dbReference>
<dbReference type="PANTHER" id="PTHR15481:SF0">
    <property type="entry name" value="LD23870P-RELATED"/>
    <property type="match status" value="1"/>
</dbReference>
<dbReference type="Gene3D" id="3.30.70.330">
    <property type="match status" value="1"/>
</dbReference>